<evidence type="ECO:0000256" key="3">
    <source>
        <dbReference type="ARBA" id="ARBA00023239"/>
    </source>
</evidence>
<reference evidence="9" key="1">
    <citation type="submission" date="2015-12" db="EMBL/GenBank/DDBJ databases">
        <title>De novo transcriptome assembly of four potential Pierce s Disease insect vectors from Arizona vineyards.</title>
        <authorList>
            <person name="Tassone E.E."/>
        </authorList>
    </citation>
    <scope>NUCLEOTIDE SEQUENCE</scope>
</reference>
<dbReference type="PANTHER" id="PTHR31683">
    <property type="entry name" value="PECTATE LYASE 18-RELATED"/>
    <property type="match status" value="1"/>
</dbReference>
<dbReference type="InterPro" id="IPR011050">
    <property type="entry name" value="Pectin_lyase_fold/virulence"/>
</dbReference>
<dbReference type="InterPro" id="IPR002022">
    <property type="entry name" value="Pec_lyase"/>
</dbReference>
<name>A0A1B6CVG8_9HEMI</name>
<sequence length="447" mass="50087">MMTTFLYPALLLLYFTNLSEAFYTVPPDLSGAIIEVPTTNEELQNALCDKIKGNRCQDDTLKVIRITKEFDFRGTEGYVTETGCYHRSTPICKIQGQLKLNAGNQCSGLEETEVTYDKAGKTPLLVGSNKYIVGDAGAAAIVGKGLEIIDAHDVYIHNLKITDVNSQVIWAGDALSINNSSNVWIDSNYIARIGRQMIVTHFGACRNITISNNEFDGRTLYSDYCDGTHYWLFLFLGSNDTITLFKNFVHDTAGRGPHSCGLKKSQVLIYMANNNFENITHNGLIESRDAGSRLLVEGNTFTNVTKIVSADKGSIFLPLKESDTEICEKYIGRKCNVNVVNRPPKVKKKVNLKTYLDVKVLDELQNYELLDEEKYQANVNKMTEELSSYLGPNAKIFAQNIFEQYQANVDKITKELAPYFEENAQNEAIQNVEPMETIKECSKNNSS</sequence>
<dbReference type="EC" id="4.2.2.10" evidence="6"/>
<dbReference type="Gene3D" id="2.160.20.10">
    <property type="entry name" value="Single-stranded right-handed beta-helix, Pectin lyase-like"/>
    <property type="match status" value="1"/>
</dbReference>
<dbReference type="GO" id="GO:0047490">
    <property type="term" value="F:pectin lyase activity"/>
    <property type="evidence" value="ECO:0007669"/>
    <property type="project" value="UniProtKB-EC"/>
</dbReference>
<dbReference type="SMART" id="SM00656">
    <property type="entry name" value="Amb_all"/>
    <property type="match status" value="1"/>
</dbReference>
<dbReference type="InterPro" id="IPR045032">
    <property type="entry name" value="PEL"/>
</dbReference>
<comment type="catalytic activity">
    <reaction evidence="4">
        <text>Eliminative cleavage of (1-&gt;4)-alpha-D-galacturonan methyl ester to give oligosaccharides with 4-deoxy-6-O-methyl-alpha-D-galact-4-enuronosyl groups at their non-reducing ends.</text>
        <dbReference type="EC" id="4.2.2.10"/>
    </reaction>
</comment>
<feature type="domain" description="Pectate lyase" evidence="8">
    <location>
        <begin position="89"/>
        <end position="307"/>
    </location>
</feature>
<dbReference type="EMBL" id="GEDC01019914">
    <property type="protein sequence ID" value="JAS17384.1"/>
    <property type="molecule type" value="Transcribed_RNA"/>
</dbReference>
<evidence type="ECO:0000256" key="4">
    <source>
        <dbReference type="ARBA" id="ARBA00036818"/>
    </source>
</evidence>
<feature type="signal peptide" evidence="7">
    <location>
        <begin position="1"/>
        <end position="21"/>
    </location>
</feature>
<evidence type="ECO:0000256" key="5">
    <source>
        <dbReference type="ARBA" id="ARBA00037631"/>
    </source>
</evidence>
<evidence type="ECO:0000256" key="6">
    <source>
        <dbReference type="ARBA" id="ARBA00039082"/>
    </source>
</evidence>
<dbReference type="SUPFAM" id="SSF51126">
    <property type="entry name" value="Pectin lyase-like"/>
    <property type="match status" value="1"/>
</dbReference>
<dbReference type="PANTHER" id="PTHR31683:SF67">
    <property type="entry name" value="PECTIN LYASE F-RELATED"/>
    <property type="match status" value="1"/>
</dbReference>
<evidence type="ECO:0000256" key="7">
    <source>
        <dbReference type="SAM" id="SignalP"/>
    </source>
</evidence>
<evidence type="ECO:0000256" key="2">
    <source>
        <dbReference type="ARBA" id="ARBA00023180"/>
    </source>
</evidence>
<comment type="function">
    <text evidence="5">Pectinolytic enzymes consist of four classes of enzymes: pectin lyase, polygalacturonase, pectin methylesterase and rhamnogalacturonase. Among pectinolytic enzymes, pectin lyase is the most important in depolymerization of pectin, since it cleaves internal glycosidic bonds of highly methylated pectins.</text>
</comment>
<gene>
    <name evidence="9" type="ORF">g.25267</name>
</gene>
<accession>A0A1B6CVG8</accession>
<organism evidence="9">
    <name type="scientific">Clastoptera arizonana</name>
    <name type="common">Arizona spittle bug</name>
    <dbReference type="NCBI Taxonomy" id="38151"/>
    <lineage>
        <taxon>Eukaryota</taxon>
        <taxon>Metazoa</taxon>
        <taxon>Ecdysozoa</taxon>
        <taxon>Arthropoda</taxon>
        <taxon>Hexapoda</taxon>
        <taxon>Insecta</taxon>
        <taxon>Pterygota</taxon>
        <taxon>Neoptera</taxon>
        <taxon>Paraneoptera</taxon>
        <taxon>Hemiptera</taxon>
        <taxon>Auchenorrhyncha</taxon>
        <taxon>Cercopoidea</taxon>
        <taxon>Clastopteridae</taxon>
        <taxon>Clastoptera</taxon>
    </lineage>
</organism>
<dbReference type="InterPro" id="IPR012334">
    <property type="entry name" value="Pectin_lyas_fold"/>
</dbReference>
<evidence type="ECO:0000259" key="8">
    <source>
        <dbReference type="SMART" id="SM00656"/>
    </source>
</evidence>
<keyword evidence="3" id="KW-0456">Lyase</keyword>
<evidence type="ECO:0000256" key="1">
    <source>
        <dbReference type="ARBA" id="ARBA00023157"/>
    </source>
</evidence>
<keyword evidence="2" id="KW-0325">Glycoprotein</keyword>
<dbReference type="GO" id="GO:0030570">
    <property type="term" value="F:pectate lyase activity"/>
    <property type="evidence" value="ECO:0007669"/>
    <property type="project" value="InterPro"/>
</dbReference>
<keyword evidence="7" id="KW-0732">Signal</keyword>
<dbReference type="AlphaFoldDB" id="A0A1B6CVG8"/>
<feature type="chain" id="PRO_5008580692" description="pectin lyase" evidence="7">
    <location>
        <begin position="22"/>
        <end position="447"/>
    </location>
</feature>
<protein>
    <recommendedName>
        <fullName evidence="6">pectin lyase</fullName>
        <ecNumber evidence="6">4.2.2.10</ecNumber>
    </recommendedName>
</protein>
<keyword evidence="1" id="KW-1015">Disulfide bond</keyword>
<proteinExistence type="predicted"/>
<evidence type="ECO:0000313" key="9">
    <source>
        <dbReference type="EMBL" id="JAS17384.1"/>
    </source>
</evidence>